<dbReference type="Pfam" id="PF20084">
    <property type="entry name" value="TrbK"/>
    <property type="match status" value="1"/>
</dbReference>
<evidence type="ECO:0000256" key="1">
    <source>
        <dbReference type="SAM" id="MobiDB-lite"/>
    </source>
</evidence>
<keyword evidence="2" id="KW-0472">Membrane</keyword>
<organism evidence="3 4">
    <name type="scientific">Xanthobacter agilis</name>
    <dbReference type="NCBI Taxonomy" id="47492"/>
    <lineage>
        <taxon>Bacteria</taxon>
        <taxon>Pseudomonadati</taxon>
        <taxon>Pseudomonadota</taxon>
        <taxon>Alphaproteobacteria</taxon>
        <taxon>Hyphomicrobiales</taxon>
        <taxon>Xanthobacteraceae</taxon>
        <taxon>Xanthobacter</taxon>
    </lineage>
</organism>
<evidence type="ECO:0000256" key="2">
    <source>
        <dbReference type="SAM" id="Phobius"/>
    </source>
</evidence>
<dbReference type="InterPro" id="IPR027587">
    <property type="entry name" value="TrbK"/>
</dbReference>
<accession>A0ABU0LJE7</accession>
<dbReference type="EMBL" id="JAUSVY010000015">
    <property type="protein sequence ID" value="MDQ0507265.1"/>
    <property type="molecule type" value="Genomic_DNA"/>
</dbReference>
<evidence type="ECO:0000313" key="4">
    <source>
        <dbReference type="Proteomes" id="UP001241747"/>
    </source>
</evidence>
<gene>
    <name evidence="3" type="ORF">QOZ94_004086</name>
</gene>
<evidence type="ECO:0000313" key="3">
    <source>
        <dbReference type="EMBL" id="MDQ0507265.1"/>
    </source>
</evidence>
<feature type="region of interest" description="Disordered" evidence="1">
    <location>
        <begin position="82"/>
        <end position="130"/>
    </location>
</feature>
<keyword evidence="4" id="KW-1185">Reference proteome</keyword>
<comment type="caution">
    <text evidence="3">The sequence shown here is derived from an EMBL/GenBank/DDBJ whole genome shotgun (WGS) entry which is preliminary data.</text>
</comment>
<protein>
    <submittedName>
        <fullName evidence="3">Conjugative transfer region protein TrbK</fullName>
    </submittedName>
</protein>
<keyword evidence="2" id="KW-1133">Transmembrane helix</keyword>
<proteinExistence type="predicted"/>
<reference evidence="3 4" key="1">
    <citation type="submission" date="2023-07" db="EMBL/GenBank/DDBJ databases">
        <title>Genomic Encyclopedia of Type Strains, Phase IV (KMG-IV): sequencing the most valuable type-strain genomes for metagenomic binning, comparative biology and taxonomic classification.</title>
        <authorList>
            <person name="Goeker M."/>
        </authorList>
    </citation>
    <scope>NUCLEOTIDE SEQUENCE [LARGE SCALE GENOMIC DNA]</scope>
    <source>
        <strain evidence="3 4">DSM 3770</strain>
    </source>
</reference>
<feature type="transmembrane region" description="Helical" evidence="2">
    <location>
        <begin position="6"/>
        <end position="26"/>
    </location>
</feature>
<name>A0ABU0LJE7_XANAG</name>
<dbReference type="NCBIfam" id="TIGR04360">
    <property type="entry name" value="other_trbK"/>
    <property type="match status" value="1"/>
</dbReference>
<keyword evidence="2" id="KW-0812">Transmembrane</keyword>
<dbReference type="RefSeq" id="WP_237346989.1">
    <property type="nucleotide sequence ID" value="NZ_JABWGX010000026.1"/>
</dbReference>
<dbReference type="Proteomes" id="UP001241747">
    <property type="component" value="Unassembled WGS sequence"/>
</dbReference>
<sequence length="130" mass="14324">MDGKMLARIGAVVFVGVAITATVIEFTRQPEPAEVRPLARERSDTGELRQRLRQCRDMGEAATRDPACLNVWAENRDRFLKQGVPAPNTPEAPTTLWPSAPTEDPIVKEMQPVTQPEPARPPVSPDEGAR</sequence>